<dbReference type="GeneID" id="19201771"/>
<evidence type="ECO:0000313" key="3">
    <source>
        <dbReference type="Proteomes" id="UP000053558"/>
    </source>
</evidence>
<feature type="region of interest" description="Disordered" evidence="1">
    <location>
        <begin position="1983"/>
        <end position="2035"/>
    </location>
</feature>
<dbReference type="SUPFAM" id="SSF57903">
    <property type="entry name" value="FYVE/PHD zinc finger"/>
    <property type="match status" value="1"/>
</dbReference>
<feature type="compositionally biased region" description="Low complexity" evidence="1">
    <location>
        <begin position="201"/>
        <end position="216"/>
    </location>
</feature>
<feature type="compositionally biased region" description="Basic and acidic residues" evidence="1">
    <location>
        <begin position="431"/>
        <end position="442"/>
    </location>
</feature>
<gene>
    <name evidence="2" type="ORF">CONPUDRAFT_142660</name>
</gene>
<feature type="region of interest" description="Disordered" evidence="1">
    <location>
        <begin position="410"/>
        <end position="447"/>
    </location>
</feature>
<dbReference type="CDD" id="cd15489">
    <property type="entry name" value="PHD_SF"/>
    <property type="match status" value="1"/>
</dbReference>
<reference evidence="3" key="1">
    <citation type="journal article" date="2012" name="Science">
        <title>The Paleozoic origin of enzymatic lignin decomposition reconstructed from 31 fungal genomes.</title>
        <authorList>
            <person name="Floudas D."/>
            <person name="Binder M."/>
            <person name="Riley R."/>
            <person name="Barry K."/>
            <person name="Blanchette R.A."/>
            <person name="Henrissat B."/>
            <person name="Martinez A.T."/>
            <person name="Otillar R."/>
            <person name="Spatafora J.W."/>
            <person name="Yadav J.S."/>
            <person name="Aerts A."/>
            <person name="Benoit I."/>
            <person name="Boyd A."/>
            <person name="Carlson A."/>
            <person name="Copeland A."/>
            <person name="Coutinho P.M."/>
            <person name="de Vries R.P."/>
            <person name="Ferreira P."/>
            <person name="Findley K."/>
            <person name="Foster B."/>
            <person name="Gaskell J."/>
            <person name="Glotzer D."/>
            <person name="Gorecki P."/>
            <person name="Heitman J."/>
            <person name="Hesse C."/>
            <person name="Hori C."/>
            <person name="Igarashi K."/>
            <person name="Jurgens J.A."/>
            <person name="Kallen N."/>
            <person name="Kersten P."/>
            <person name="Kohler A."/>
            <person name="Kuees U."/>
            <person name="Kumar T.K.A."/>
            <person name="Kuo A."/>
            <person name="LaButti K."/>
            <person name="Larrondo L.F."/>
            <person name="Lindquist E."/>
            <person name="Ling A."/>
            <person name="Lombard V."/>
            <person name="Lucas S."/>
            <person name="Lundell T."/>
            <person name="Martin R."/>
            <person name="McLaughlin D.J."/>
            <person name="Morgenstern I."/>
            <person name="Morin E."/>
            <person name="Murat C."/>
            <person name="Nagy L.G."/>
            <person name="Nolan M."/>
            <person name="Ohm R.A."/>
            <person name="Patyshakuliyeva A."/>
            <person name="Rokas A."/>
            <person name="Ruiz-Duenas F.J."/>
            <person name="Sabat G."/>
            <person name="Salamov A."/>
            <person name="Samejima M."/>
            <person name="Schmutz J."/>
            <person name="Slot J.C."/>
            <person name="St John F."/>
            <person name="Stenlid J."/>
            <person name="Sun H."/>
            <person name="Sun S."/>
            <person name="Syed K."/>
            <person name="Tsang A."/>
            <person name="Wiebenga A."/>
            <person name="Young D."/>
            <person name="Pisabarro A."/>
            <person name="Eastwood D.C."/>
            <person name="Martin F."/>
            <person name="Cullen D."/>
            <person name="Grigoriev I.V."/>
            <person name="Hibbett D.S."/>
        </authorList>
    </citation>
    <scope>NUCLEOTIDE SEQUENCE [LARGE SCALE GENOMIC DNA]</scope>
    <source>
        <strain evidence="3">RWD-64-598 SS2</strain>
    </source>
</reference>
<dbReference type="InterPro" id="IPR011011">
    <property type="entry name" value="Znf_FYVE_PHD"/>
</dbReference>
<dbReference type="KEGG" id="cput:CONPUDRAFT_142660"/>
<dbReference type="InterPro" id="IPR013083">
    <property type="entry name" value="Znf_RING/FYVE/PHD"/>
</dbReference>
<feature type="compositionally biased region" description="Basic and acidic residues" evidence="1">
    <location>
        <begin position="1996"/>
        <end position="2006"/>
    </location>
</feature>
<dbReference type="RefSeq" id="XP_007766057.1">
    <property type="nucleotide sequence ID" value="XM_007767867.1"/>
</dbReference>
<protein>
    <submittedName>
        <fullName evidence="2">Uncharacterized protein</fullName>
    </submittedName>
</protein>
<sequence length="2157" mass="241790">MNIKGYTVCSPMLGVYSTVQGGRILWTKQDVRTGTVLTSVPQARYPVYTPAQNSLFILHECHSRRFTEGVYGMLEGCNTVTLLSTTGVPLCNLHRIIALRCKPAFCCTALSALLHHSCTTLHHTALHFLHICTTLRCTAVCAEVVPFSAMWFIFPGLSFTGFQMSEQRAWISVNIKALEHLLYSHFMKPTTQNQPSQAGINQSTSSPGASSGAGAPASNVASNPLVPILDAHRRVYAYTLAYGHLEQSSSTTPPSPFNVPPPAPLPYSVPGAYPMHLLHPHYPLPLPPVPSAYQGFSPYQFPLAYPTHLTTQPTSIPSIYPFPPQGYTTNYAPTLPPTSTNTIHPLFNPLVKQVPTTSPSALKPEPKEAAASSAAKTSVGRAASAPPSSHHGHYSGKLSLRDTAWSRKPVLQKAQQNKNSVKVVQNNSKPSDIKTSKLEHRTKTVPTQPALSITKAYRLAHKDDSDTDTSNSSDGMNSTGYQTIVFESADDWDYKPNGAFEAEVSKKFHKQTRGLMVHWATSTYGVPSGPPQAKRWDKGQCSKRSCQGIITCENDSCNVVVRPQTRKSGIRVQISRPCHRCGASLVHEPCENVAEIWTWSGGYHYRNGIHGHNHSCPRPLHASVKEEAQFIDICENHPAAGPAKLIAGIATLSGDRRSVADISPAYVNIDRVTKDRQKLKASVPRGGDTFIFDFSHFDRSHPNFVTSTQVGNVTVLTMQSKFMKTLLLKDHITDEPVNGFVTDATHKYFADHNALLLITATYSLELTRWVPVQFAYLNGATAAHYRQHFLALFKSIALQAIERKIPVTDDLFAGVVDFSDAERIGFEEAFVDFWNLHRQIDDCTEDQLRDAAKRCLKGCHQHFIAGTTRLKRTGIIHSDRNSKSYFDMCIREMMNTHDHHQFQTMVSQLRERFPKAKSWLDWWLRPEHAALIFESQRKMKPPIWEAIPFSTNASEAMHAQIYRAISNNFALMEGLNGLYALHQYFFRLYVAALAGTPIKYEPGIPWKQRTEEIGRSKSGRRPTVHLRNNGPPFKKSELLKHESKQTDRENIGCPWTKLSCWLDTALELLFWTAMRDFDDYRQHFNHCLTTADFYKLFSIVDLRYMVITDDPSALGGDTSKLLGEQRDMFRAFLKTVGIISSLDAEGSVFAWLSRLVTDSRFFTGDSDDFLAHSYFQTLKICIRTCNGIPLKKTQHKPTHPHMQISSQPQTHFGLSLFSQDHTTYGGSVQRWFQAITRTYTPHDQIGSGCWREASGAKYCHGQGEVTTVILSLPVMLIIDVFDDPTHNRPLSWDVPKKLQMPVPKGEDTSTHGLFYELVGLALYSPTDQHFIARYSASPLGGLKESIYTYDGMHYGGQRQRVEPVRGQSILAGANPILPPGYSPNALVYRLHGGLMAQQEFYAQRLKDIQQVYSIAASPDSFGAHPYLVVCKEGFKQLDSSKRLWTQKTSLVDYEEEAQQDLALAPALLESDNSGAPQTLASNTNIVQTQVVADALAPPEPDPEFPLYLSSSFVSDVNLTIPISELPVATGQPQAVPSTSECPTAPDWVAARPSDNEPAAEHLAEPKDSDTQMNLDHDKDKGSTSSAMSDFLIKCQCGLQGDGYAVDHDDDFVQCDECGNYSHVACQRDGRASGASSCKKFVCDDCDFWVLKKRTERPAPSRKSNRHLKRRPKDFKDLPTTPLAKRLKPGIGALARHGKYYYPVRLLRRVYSGDGTVAWKVKWWRRCLFSTRCSPPQYELPIPEQDVVDALWHDWKTRRMIRLGQFVHAAEEEDCKNIVSSFEDYPCPPDIASILLPHVERLCQLWMSPDSVNPDDFPVMEYVRSYRKPKNNFGQYNIPHTGDLTTLEQAQIANWFYCHVTQSSKESIHVLSWLECAPLAHAYTIVVAHKKRQQFHSSPSFNTSLPEKEQVRLIFRMAWTDLSLYSSQLDPTDVDRECLGQLEDRMFQKTYDAGLAGNDQWGLDAGSHQHGWNPYAGVRNVLEDEDEEGSETECQDATEKDSQERNLRPTGSNHRNAGEATEKHSHERNLGPTGSIHQNAGVWAGAPNVLSQYVRLSVSRTSEAISLIRWCTRFHNTGAPGYRLILAIWVPNMQLPSTGAHRKVLVHRNLFREMCELRSTLEKIHGPALPVEGQRTQFCRGEAFHRARNSYHISSTLE</sequence>
<feature type="compositionally biased region" description="Low complexity" evidence="1">
    <location>
        <begin position="412"/>
        <end position="429"/>
    </location>
</feature>
<feature type="compositionally biased region" description="Basic and acidic residues" evidence="1">
    <location>
        <begin position="1558"/>
        <end position="1581"/>
    </location>
</feature>
<feature type="region of interest" description="Disordered" evidence="1">
    <location>
        <begin position="352"/>
        <end position="398"/>
    </location>
</feature>
<evidence type="ECO:0000313" key="2">
    <source>
        <dbReference type="EMBL" id="EIW84332.1"/>
    </source>
</evidence>
<feature type="compositionally biased region" description="Acidic residues" evidence="1">
    <location>
        <begin position="1983"/>
        <end position="1995"/>
    </location>
</feature>
<feature type="compositionally biased region" description="Basic and acidic residues" evidence="1">
    <location>
        <begin position="2015"/>
        <end position="2028"/>
    </location>
</feature>
<feature type="region of interest" description="Disordered" evidence="1">
    <location>
        <begin position="192"/>
        <end position="216"/>
    </location>
</feature>
<comment type="caution">
    <text evidence="2">The sequence shown here is derived from an EMBL/GenBank/DDBJ whole genome shotgun (WGS) entry which is preliminary data.</text>
</comment>
<keyword evidence="3" id="KW-1185">Reference proteome</keyword>
<feature type="compositionally biased region" description="Polar residues" evidence="1">
    <location>
        <begin position="1530"/>
        <end position="1541"/>
    </location>
</feature>
<feature type="region of interest" description="Disordered" evidence="1">
    <location>
        <begin position="1529"/>
        <end position="1582"/>
    </location>
</feature>
<dbReference type="Proteomes" id="UP000053558">
    <property type="component" value="Unassembled WGS sequence"/>
</dbReference>
<organism evidence="2 3">
    <name type="scientific">Coniophora puteana (strain RWD-64-598)</name>
    <name type="common">Brown rot fungus</name>
    <dbReference type="NCBI Taxonomy" id="741705"/>
    <lineage>
        <taxon>Eukaryota</taxon>
        <taxon>Fungi</taxon>
        <taxon>Dikarya</taxon>
        <taxon>Basidiomycota</taxon>
        <taxon>Agaricomycotina</taxon>
        <taxon>Agaricomycetes</taxon>
        <taxon>Agaricomycetidae</taxon>
        <taxon>Boletales</taxon>
        <taxon>Coniophorineae</taxon>
        <taxon>Coniophoraceae</taxon>
        <taxon>Coniophora</taxon>
    </lineage>
</organism>
<evidence type="ECO:0000256" key="1">
    <source>
        <dbReference type="SAM" id="MobiDB-lite"/>
    </source>
</evidence>
<feature type="compositionally biased region" description="Low complexity" evidence="1">
    <location>
        <begin position="468"/>
        <end position="478"/>
    </location>
</feature>
<accession>A0A5M3MYW2</accession>
<dbReference type="SUPFAM" id="SSF81995">
    <property type="entry name" value="beta-sandwich domain of Sec23/24"/>
    <property type="match status" value="1"/>
</dbReference>
<dbReference type="EMBL" id="JH711575">
    <property type="protein sequence ID" value="EIW84332.1"/>
    <property type="molecule type" value="Genomic_DNA"/>
</dbReference>
<name>A0A5M3MYW2_CONPW</name>
<dbReference type="Gene3D" id="3.30.40.10">
    <property type="entry name" value="Zinc/RING finger domain, C3HC4 (zinc finger)"/>
    <property type="match status" value="1"/>
</dbReference>
<feature type="region of interest" description="Disordered" evidence="1">
    <location>
        <begin position="459"/>
        <end position="478"/>
    </location>
</feature>
<dbReference type="OrthoDB" id="3027520at2759"/>
<dbReference type="OMA" id="FIDICEN"/>
<proteinExistence type="predicted"/>